<accession>A0A2M7XCN3</accession>
<dbReference type="EMBL" id="PFWU01000036">
    <property type="protein sequence ID" value="PJA45466.1"/>
    <property type="molecule type" value="Genomic_DNA"/>
</dbReference>
<dbReference type="Gene3D" id="1.10.10.10">
    <property type="entry name" value="Winged helix-like DNA-binding domain superfamily/Winged helix DNA-binding domain"/>
    <property type="match status" value="1"/>
</dbReference>
<evidence type="ECO:0008006" key="3">
    <source>
        <dbReference type="Google" id="ProtNLM"/>
    </source>
</evidence>
<proteinExistence type="predicted"/>
<organism evidence="1 2">
    <name type="scientific">Candidatus Uhrbacteria bacterium CG_4_9_14_3_um_filter_50_9</name>
    <dbReference type="NCBI Taxonomy" id="1975035"/>
    <lineage>
        <taxon>Bacteria</taxon>
        <taxon>Candidatus Uhriibacteriota</taxon>
    </lineage>
</organism>
<dbReference type="SUPFAM" id="SSF46785">
    <property type="entry name" value="Winged helix' DNA-binding domain"/>
    <property type="match status" value="1"/>
</dbReference>
<dbReference type="AlphaFoldDB" id="A0A2M7XCN3"/>
<name>A0A2M7XCN3_9BACT</name>
<gene>
    <name evidence="1" type="ORF">CO174_03100</name>
</gene>
<comment type="caution">
    <text evidence="1">The sequence shown here is derived from an EMBL/GenBank/DDBJ whole genome shotgun (WGS) entry which is preliminary data.</text>
</comment>
<dbReference type="InterPro" id="IPR036390">
    <property type="entry name" value="WH_DNA-bd_sf"/>
</dbReference>
<dbReference type="Proteomes" id="UP000229385">
    <property type="component" value="Unassembled WGS sequence"/>
</dbReference>
<dbReference type="InterPro" id="IPR036388">
    <property type="entry name" value="WH-like_DNA-bd_sf"/>
</dbReference>
<evidence type="ECO:0000313" key="1">
    <source>
        <dbReference type="EMBL" id="PJA45466.1"/>
    </source>
</evidence>
<sequence>MSKKTFKVEQMFGSKTRARLMNLFLQHPQEAFFVRELTRRIDAQLNSVRRELKNLLEIGLIEEKEGDQRKKGGTLADKKKYYTANTDFILFEDLRGLFKKISILLKQNLVQEIDEKGDIHYFAFTGRFVDTPEIPTDILIVGTIKQADLSKVIGKFEAEIPYEINYTLMPREEFLDRRQVADKFLTEILGNEKVVMIDRMS</sequence>
<protein>
    <recommendedName>
        <fullName evidence="3">HTH arsR-type domain-containing protein</fullName>
    </recommendedName>
</protein>
<evidence type="ECO:0000313" key="2">
    <source>
        <dbReference type="Proteomes" id="UP000229385"/>
    </source>
</evidence>
<reference evidence="2" key="1">
    <citation type="submission" date="2017-09" db="EMBL/GenBank/DDBJ databases">
        <title>Depth-based differentiation of microbial function through sediment-hosted aquifers and enrichment of novel symbionts in the deep terrestrial subsurface.</title>
        <authorList>
            <person name="Probst A.J."/>
            <person name="Ladd B."/>
            <person name="Jarett J.K."/>
            <person name="Geller-Mcgrath D.E."/>
            <person name="Sieber C.M.K."/>
            <person name="Emerson J.B."/>
            <person name="Anantharaman K."/>
            <person name="Thomas B.C."/>
            <person name="Malmstrom R."/>
            <person name="Stieglmeier M."/>
            <person name="Klingl A."/>
            <person name="Woyke T."/>
            <person name="Ryan C.M."/>
            <person name="Banfield J.F."/>
        </authorList>
    </citation>
    <scope>NUCLEOTIDE SEQUENCE [LARGE SCALE GENOMIC DNA]</scope>
</reference>